<evidence type="ECO:0000313" key="1">
    <source>
        <dbReference type="EMBL" id="SDE36406.1"/>
    </source>
</evidence>
<reference evidence="2 3" key="1">
    <citation type="submission" date="2016-10" db="EMBL/GenBank/DDBJ databases">
        <authorList>
            <person name="de Groot N.N."/>
        </authorList>
    </citation>
    <scope>NUCLEOTIDE SEQUENCE [LARGE SCALE GENOMIC DNA]</scope>
    <source>
        <strain evidence="2 3">DSM 23421</strain>
    </source>
</reference>
<evidence type="ECO:0000313" key="3">
    <source>
        <dbReference type="Proteomes" id="UP000199109"/>
    </source>
</evidence>
<accession>A0A1G7JR95</accession>
<dbReference type="GO" id="GO:0003677">
    <property type="term" value="F:DNA binding"/>
    <property type="evidence" value="ECO:0007669"/>
    <property type="project" value="InterPro"/>
</dbReference>
<dbReference type="EMBL" id="FNAO01000046">
    <property type="protein sequence ID" value="SDF27488.1"/>
    <property type="molecule type" value="Genomic_DNA"/>
</dbReference>
<feature type="non-terminal residue" evidence="2">
    <location>
        <position position="32"/>
    </location>
</feature>
<gene>
    <name evidence="1" type="ORF">SAMN05421636_104486</name>
    <name evidence="2" type="ORF">SAMN05421636_1461</name>
</gene>
<dbReference type="Proteomes" id="UP000199109">
    <property type="component" value="Unassembled WGS sequence"/>
</dbReference>
<name>A0A1G7JR95_9FLAO</name>
<dbReference type="OrthoDB" id="1495855at2"/>
<sequence>MKKSKFSESQIIKALKENEQGRTVGDISREMG</sequence>
<dbReference type="GO" id="GO:0004803">
    <property type="term" value="F:transposase activity"/>
    <property type="evidence" value="ECO:0007669"/>
    <property type="project" value="InterPro"/>
</dbReference>
<proteinExistence type="predicted"/>
<dbReference type="InterPro" id="IPR002514">
    <property type="entry name" value="Transposase_8"/>
</dbReference>
<dbReference type="AlphaFoldDB" id="A0A1G7JR95"/>
<protein>
    <submittedName>
        <fullName evidence="2">Putative transposase</fullName>
    </submittedName>
</protein>
<organism evidence="2 3">
    <name type="scientific">Pricia antarctica</name>
    <dbReference type="NCBI Taxonomy" id="641691"/>
    <lineage>
        <taxon>Bacteria</taxon>
        <taxon>Pseudomonadati</taxon>
        <taxon>Bacteroidota</taxon>
        <taxon>Flavobacteriia</taxon>
        <taxon>Flavobacteriales</taxon>
        <taxon>Flavobacteriaceae</taxon>
        <taxon>Pricia</taxon>
    </lineage>
</organism>
<dbReference type="RefSeq" id="WP_139205131.1">
    <property type="nucleotide sequence ID" value="NZ_FNAO01000004.1"/>
</dbReference>
<dbReference type="Pfam" id="PF01527">
    <property type="entry name" value="HTH_Tnp_1"/>
    <property type="match status" value="1"/>
</dbReference>
<dbReference type="EMBL" id="FNAO01000004">
    <property type="protein sequence ID" value="SDE36406.1"/>
    <property type="molecule type" value="Genomic_DNA"/>
</dbReference>
<evidence type="ECO:0000313" key="2">
    <source>
        <dbReference type="EMBL" id="SDF27488.1"/>
    </source>
</evidence>
<dbReference type="GO" id="GO:0006313">
    <property type="term" value="P:DNA transposition"/>
    <property type="evidence" value="ECO:0007669"/>
    <property type="project" value="InterPro"/>
</dbReference>
<keyword evidence="3" id="KW-1185">Reference proteome</keyword>